<dbReference type="GO" id="GO:0000278">
    <property type="term" value="P:mitotic cell cycle"/>
    <property type="evidence" value="ECO:0007669"/>
    <property type="project" value="TreeGrafter"/>
</dbReference>
<dbReference type="GO" id="GO:0035556">
    <property type="term" value="P:intracellular signal transduction"/>
    <property type="evidence" value="ECO:0007669"/>
    <property type="project" value="TreeGrafter"/>
</dbReference>
<dbReference type="PANTHER" id="PTHR24419">
    <property type="entry name" value="INTERLEUKIN-1 RECEPTOR-ASSOCIATED KINASE"/>
    <property type="match status" value="1"/>
</dbReference>
<dbReference type="PROSITE" id="PS50011">
    <property type="entry name" value="PROTEIN_KINASE_DOM"/>
    <property type="match status" value="1"/>
</dbReference>
<accession>A0A6C0B5F2</accession>
<evidence type="ECO:0000313" key="2">
    <source>
        <dbReference type="EMBL" id="QHS87290.1"/>
    </source>
</evidence>
<proteinExistence type="predicted"/>
<protein>
    <recommendedName>
        <fullName evidence="1">Protein kinase domain-containing protein</fullName>
    </recommendedName>
</protein>
<dbReference type="GO" id="GO:0005524">
    <property type="term" value="F:ATP binding"/>
    <property type="evidence" value="ECO:0007669"/>
    <property type="project" value="InterPro"/>
</dbReference>
<feature type="domain" description="Protein kinase" evidence="1">
    <location>
        <begin position="87"/>
        <end position="354"/>
    </location>
</feature>
<dbReference type="InterPro" id="IPR000719">
    <property type="entry name" value="Prot_kinase_dom"/>
</dbReference>
<dbReference type="Gene3D" id="1.10.510.10">
    <property type="entry name" value="Transferase(Phosphotransferase) domain 1"/>
    <property type="match status" value="1"/>
</dbReference>
<dbReference type="GO" id="GO:0005737">
    <property type="term" value="C:cytoplasm"/>
    <property type="evidence" value="ECO:0007669"/>
    <property type="project" value="TreeGrafter"/>
</dbReference>
<dbReference type="GO" id="GO:0072354">
    <property type="term" value="F:histone H3T3 kinase activity"/>
    <property type="evidence" value="ECO:0007669"/>
    <property type="project" value="TreeGrafter"/>
</dbReference>
<dbReference type="AlphaFoldDB" id="A0A6C0B5F2"/>
<dbReference type="GO" id="GO:0005634">
    <property type="term" value="C:nucleus"/>
    <property type="evidence" value="ECO:0007669"/>
    <property type="project" value="TreeGrafter"/>
</dbReference>
<organism evidence="2">
    <name type="scientific">viral metagenome</name>
    <dbReference type="NCBI Taxonomy" id="1070528"/>
    <lineage>
        <taxon>unclassified sequences</taxon>
        <taxon>metagenomes</taxon>
        <taxon>organismal metagenomes</taxon>
    </lineage>
</organism>
<dbReference type="EMBL" id="MN739080">
    <property type="protein sequence ID" value="QHS87290.1"/>
    <property type="molecule type" value="Genomic_DNA"/>
</dbReference>
<dbReference type="SUPFAM" id="SSF56112">
    <property type="entry name" value="Protein kinase-like (PK-like)"/>
    <property type="match status" value="1"/>
</dbReference>
<reference evidence="2" key="1">
    <citation type="journal article" date="2020" name="Nature">
        <title>Giant virus diversity and host interactions through global metagenomics.</title>
        <authorList>
            <person name="Schulz F."/>
            <person name="Roux S."/>
            <person name="Paez-Espino D."/>
            <person name="Jungbluth S."/>
            <person name="Walsh D.A."/>
            <person name="Denef V.J."/>
            <person name="McMahon K.D."/>
            <person name="Konstantinidis K.T."/>
            <person name="Eloe-Fadrosh E.A."/>
            <person name="Kyrpides N.C."/>
            <person name="Woyke T."/>
        </authorList>
    </citation>
    <scope>NUCLEOTIDE SEQUENCE</scope>
    <source>
        <strain evidence="2">GVMAG-M-3300010157-4</strain>
    </source>
</reference>
<name>A0A6C0B5F2_9ZZZZ</name>
<evidence type="ECO:0000259" key="1">
    <source>
        <dbReference type="PROSITE" id="PS50011"/>
    </source>
</evidence>
<dbReference type="InterPro" id="IPR011009">
    <property type="entry name" value="Kinase-like_dom_sf"/>
</dbReference>
<dbReference type="PANTHER" id="PTHR24419:SF18">
    <property type="entry name" value="SERINE_THREONINE-PROTEIN KINASE HASPIN"/>
    <property type="match status" value="1"/>
</dbReference>
<sequence>MLTKKKTSTKRKNTTRKIPPFEKLPKTRRARILSMETYKINCGKNDLYGYKSFTQLRSLREDAQSATPLSFITADKVGSYNVQCGKAAEETSMDKNEFVHVVLSKLQDYDKPVVVKVYDANNTDLLLEKKILEKIRGYRNTARLICEFSCDDNKNNYITKLTKQIKFCQRGTNKLLYAERPLGISTLRNADAFPKLYFFVYEYIAHGDISDYLQKTRDVQIIKTLILQVVCVIIELATIYKVYHGDLNSGNILINTTDEKTLEYRVGDEIVVIESNGIIPIIIDFGRSKFYREPINNQDVWYDIIIIVNLINTYVKNYDVDLAIIKNQDPYELDLPSINDYYYYVRDALYAPEQ</sequence>